<protein>
    <recommendedName>
        <fullName evidence="3">Reverse transcriptase domain-containing protein</fullName>
    </recommendedName>
</protein>
<name>A0AAP0IMN6_9MAGN</name>
<comment type="caution">
    <text evidence="1">The sequence shown here is derived from an EMBL/GenBank/DDBJ whole genome shotgun (WGS) entry which is preliminary data.</text>
</comment>
<sequence length="162" mass="18530">MANNMEFEFTEREIAEALKDYEGDNAPGKDDFTMAFIKQSWGLVRNDILKVFKDFYRTGEVNAVVNKTLICLIPKKLQARRLKEFRPISLVTCLYKLIAKVLAAHLRVALKCSIVREQGAFLQGRQMIDLILSANEAVNDVRRRKNEGFVMKLDFEKGLGPC</sequence>
<evidence type="ECO:0000313" key="2">
    <source>
        <dbReference type="Proteomes" id="UP001419268"/>
    </source>
</evidence>
<dbReference type="EMBL" id="JBBNAG010000007">
    <property type="protein sequence ID" value="KAK9118364.1"/>
    <property type="molecule type" value="Genomic_DNA"/>
</dbReference>
<gene>
    <name evidence="1" type="ORF">Scep_016457</name>
</gene>
<reference evidence="1 2" key="1">
    <citation type="submission" date="2024-01" db="EMBL/GenBank/DDBJ databases">
        <title>Genome assemblies of Stephania.</title>
        <authorList>
            <person name="Yang L."/>
        </authorList>
    </citation>
    <scope>NUCLEOTIDE SEQUENCE [LARGE SCALE GENOMIC DNA]</scope>
    <source>
        <strain evidence="1">JXDWG</strain>
        <tissue evidence="1">Leaf</tissue>
    </source>
</reference>
<evidence type="ECO:0000313" key="1">
    <source>
        <dbReference type="EMBL" id="KAK9118364.1"/>
    </source>
</evidence>
<dbReference type="Proteomes" id="UP001419268">
    <property type="component" value="Unassembled WGS sequence"/>
</dbReference>
<evidence type="ECO:0008006" key="3">
    <source>
        <dbReference type="Google" id="ProtNLM"/>
    </source>
</evidence>
<organism evidence="1 2">
    <name type="scientific">Stephania cephalantha</name>
    <dbReference type="NCBI Taxonomy" id="152367"/>
    <lineage>
        <taxon>Eukaryota</taxon>
        <taxon>Viridiplantae</taxon>
        <taxon>Streptophyta</taxon>
        <taxon>Embryophyta</taxon>
        <taxon>Tracheophyta</taxon>
        <taxon>Spermatophyta</taxon>
        <taxon>Magnoliopsida</taxon>
        <taxon>Ranunculales</taxon>
        <taxon>Menispermaceae</taxon>
        <taxon>Menispermoideae</taxon>
        <taxon>Cissampelideae</taxon>
        <taxon>Stephania</taxon>
    </lineage>
</organism>
<proteinExistence type="predicted"/>
<accession>A0AAP0IMN6</accession>
<dbReference type="AlphaFoldDB" id="A0AAP0IMN6"/>
<dbReference type="PANTHER" id="PTHR46890:SF48">
    <property type="entry name" value="RNA-DIRECTED DNA POLYMERASE"/>
    <property type="match status" value="1"/>
</dbReference>
<dbReference type="InterPro" id="IPR052343">
    <property type="entry name" value="Retrotransposon-Effector_Assoc"/>
</dbReference>
<keyword evidence="2" id="KW-1185">Reference proteome</keyword>
<dbReference type="PANTHER" id="PTHR46890">
    <property type="entry name" value="NON-LTR RETROLELEMENT REVERSE TRANSCRIPTASE-LIKE PROTEIN-RELATED"/>
    <property type="match status" value="1"/>
</dbReference>